<name>A0A2K5ASP3_9ARCH</name>
<dbReference type="InterPro" id="IPR027560">
    <property type="entry name" value="PEFG-CTERM"/>
</dbReference>
<sequence>MARYRSALIGTLVASMMLLAAPFAVYAQQQQITITLDKQSYSTGDTLKVTGKVPRVITGLDVIIQIMNERNNQAALTQVTPASDGSFSAEFKLGGPFMSNSGTYKVVVTYGDIQSSAEFAFTAQAQPTVREFSVKISGIQEDITLRGTITVGNVQSATLDQDFNSIVLQLSDINTDSKLTITVPSTVIRDEFRAQFMDVDFIAFSEETDTDIQANVTKHTANEATLEIDVPAGVSTLEIVIAPENIAVVPEFGVIAALILAAGIGTFIVVSRRQMVRVFPQI</sequence>
<organism evidence="2 3">
    <name type="scientific">Candidatus Nitrosocaldus cavascurensis</name>
    <dbReference type="NCBI Taxonomy" id="2058097"/>
    <lineage>
        <taxon>Archaea</taxon>
        <taxon>Nitrososphaerota</taxon>
        <taxon>Nitrososphaeria</taxon>
        <taxon>Candidatus Nitrosocaldales</taxon>
        <taxon>Candidatus Nitrosocaldaceae</taxon>
        <taxon>Candidatus Nitrosocaldus</taxon>
    </lineage>
</organism>
<dbReference type="KEGG" id="ncv:NCAV_1497"/>
<accession>A0A2K5ASP3</accession>
<protein>
    <recommendedName>
        <fullName evidence="4">PEFG-CTERM sorting domain-containing protein</fullName>
    </recommendedName>
</protein>
<dbReference type="GeneID" id="41595486"/>
<dbReference type="Proteomes" id="UP000236248">
    <property type="component" value="Chromosome NCAV"/>
</dbReference>
<dbReference type="EMBL" id="LT981265">
    <property type="protein sequence ID" value="SPC34663.1"/>
    <property type="molecule type" value="Genomic_DNA"/>
</dbReference>
<dbReference type="RefSeq" id="WP_103286724.1">
    <property type="nucleotide sequence ID" value="NZ_LT981265.1"/>
</dbReference>
<evidence type="ECO:0000256" key="1">
    <source>
        <dbReference type="SAM" id="Phobius"/>
    </source>
</evidence>
<reference evidence="3" key="1">
    <citation type="submission" date="2018-01" db="EMBL/GenBank/DDBJ databases">
        <authorList>
            <person name="Kerou L M."/>
        </authorList>
    </citation>
    <scope>NUCLEOTIDE SEQUENCE [LARGE SCALE GENOMIC DNA]</scope>
    <source>
        <strain evidence="3">SCU2</strain>
    </source>
</reference>
<dbReference type="NCBIfam" id="TIGR04296">
    <property type="entry name" value="PEFG-CTERM"/>
    <property type="match status" value="1"/>
</dbReference>
<proteinExistence type="predicted"/>
<dbReference type="Gene3D" id="2.60.40.1930">
    <property type="match status" value="1"/>
</dbReference>
<keyword evidence="1" id="KW-0472">Membrane</keyword>
<evidence type="ECO:0000313" key="2">
    <source>
        <dbReference type="EMBL" id="SPC34663.1"/>
    </source>
</evidence>
<gene>
    <name evidence="2" type="ORF">NCAV_1497</name>
</gene>
<feature type="transmembrane region" description="Helical" evidence="1">
    <location>
        <begin position="252"/>
        <end position="270"/>
    </location>
</feature>
<evidence type="ECO:0000313" key="3">
    <source>
        <dbReference type="Proteomes" id="UP000236248"/>
    </source>
</evidence>
<keyword evidence="1" id="KW-1133">Transmembrane helix</keyword>
<keyword evidence="3" id="KW-1185">Reference proteome</keyword>
<dbReference type="AlphaFoldDB" id="A0A2K5ASP3"/>
<keyword evidence="1" id="KW-0812">Transmembrane</keyword>
<evidence type="ECO:0008006" key="4">
    <source>
        <dbReference type="Google" id="ProtNLM"/>
    </source>
</evidence>